<evidence type="ECO:0000256" key="9">
    <source>
        <dbReference type="ARBA" id="ARBA00023242"/>
    </source>
</evidence>
<keyword evidence="7" id="KW-0963">Cytoplasm</keyword>
<keyword evidence="9" id="KW-0539">Nucleus</keyword>
<organism evidence="12 13">
    <name type="scientific">Smittium simulii</name>
    <dbReference type="NCBI Taxonomy" id="133385"/>
    <lineage>
        <taxon>Eukaryota</taxon>
        <taxon>Fungi</taxon>
        <taxon>Fungi incertae sedis</taxon>
        <taxon>Zoopagomycota</taxon>
        <taxon>Kickxellomycotina</taxon>
        <taxon>Harpellomycetes</taxon>
        <taxon>Harpellales</taxon>
        <taxon>Legeriomycetaceae</taxon>
        <taxon>Smittium</taxon>
    </lineage>
</organism>
<dbReference type="GO" id="GO:0015031">
    <property type="term" value="P:protein transport"/>
    <property type="evidence" value="ECO:0007669"/>
    <property type="project" value="UniProtKB-KW"/>
</dbReference>
<dbReference type="OrthoDB" id="6255506at2759"/>
<evidence type="ECO:0000256" key="5">
    <source>
        <dbReference type="ARBA" id="ARBA00017036"/>
    </source>
</evidence>
<evidence type="ECO:0000256" key="6">
    <source>
        <dbReference type="ARBA" id="ARBA00022448"/>
    </source>
</evidence>
<evidence type="ECO:0000256" key="1">
    <source>
        <dbReference type="ARBA" id="ARBA00003202"/>
    </source>
</evidence>
<evidence type="ECO:0000256" key="4">
    <source>
        <dbReference type="ARBA" id="ARBA00010218"/>
    </source>
</evidence>
<dbReference type="STRING" id="133385.A0A2T9YDX1"/>
<dbReference type="InterPro" id="IPR013883">
    <property type="entry name" value="TF_Iwr1_dom"/>
</dbReference>
<sequence>MQDSNTASVVVLRVKRKRGTDSVDAFVVPNSTESSKKTKSTQKLPTHFTKYATVQSSTFDRKIHTAQAFQLNKTSKSSQEDTENSLQQENTLKLYDLEQHTLNNTFYMRADASTLNEETSENYQEEITNMLASKARLGSNTLEQLADSDKEHTDDEEYVYDMYCAVDPLEEGKHFQNTNEAVLKKRKIATLLWTADDLACLVDKDSDEDSCGYDSDDSNAENYYANDYPDEDYISGNEYSTDCDSHLSYYSDGSSKEYY</sequence>
<evidence type="ECO:0000259" key="11">
    <source>
        <dbReference type="Pfam" id="PF08574"/>
    </source>
</evidence>
<dbReference type="PANTHER" id="PTHR31196:SF2">
    <property type="entry name" value="RNA POLYMERASE II NUCLEAR LOCALIZATION PROTEIN SLC7A6OS-RELATED"/>
    <property type="match status" value="1"/>
</dbReference>
<keyword evidence="8" id="KW-0653">Protein transport</keyword>
<evidence type="ECO:0000256" key="10">
    <source>
        <dbReference type="SAM" id="MobiDB-lite"/>
    </source>
</evidence>
<evidence type="ECO:0000256" key="8">
    <source>
        <dbReference type="ARBA" id="ARBA00022927"/>
    </source>
</evidence>
<reference evidence="12 13" key="1">
    <citation type="journal article" date="2018" name="MBio">
        <title>Comparative Genomics Reveals the Core Gene Toolbox for the Fungus-Insect Symbiosis.</title>
        <authorList>
            <person name="Wang Y."/>
            <person name="Stata M."/>
            <person name="Wang W."/>
            <person name="Stajich J.E."/>
            <person name="White M.M."/>
            <person name="Moncalvo J.M."/>
        </authorList>
    </citation>
    <scope>NUCLEOTIDE SEQUENCE [LARGE SCALE GENOMIC DNA]</scope>
    <source>
        <strain evidence="12 13">SWE-8-4</strain>
    </source>
</reference>
<dbReference type="GO" id="GO:0005737">
    <property type="term" value="C:cytoplasm"/>
    <property type="evidence" value="ECO:0007669"/>
    <property type="project" value="UniProtKB-SubCell"/>
</dbReference>
<feature type="region of interest" description="Disordered" evidence="10">
    <location>
        <begin position="206"/>
        <end position="231"/>
    </location>
</feature>
<comment type="similarity">
    <text evidence="4">Belongs to the IWR1/SLC7A6OS family.</text>
</comment>
<protein>
    <recommendedName>
        <fullName evidence="5">Probable RNA polymerase II nuclear localization protein SLC7A6OS</fullName>
    </recommendedName>
</protein>
<comment type="function">
    <text evidence="1">Directs RNA polymerase II nuclear import.</text>
</comment>
<dbReference type="EMBL" id="MBFR01000251">
    <property type="protein sequence ID" value="PVU90531.1"/>
    <property type="molecule type" value="Genomic_DNA"/>
</dbReference>
<evidence type="ECO:0000256" key="2">
    <source>
        <dbReference type="ARBA" id="ARBA00004123"/>
    </source>
</evidence>
<name>A0A2T9YDX1_9FUNG</name>
<accession>A0A2T9YDX1</accession>
<comment type="caution">
    <text evidence="12">The sequence shown here is derived from an EMBL/GenBank/DDBJ whole genome shotgun (WGS) entry which is preliminary data.</text>
</comment>
<dbReference type="AlphaFoldDB" id="A0A2T9YDX1"/>
<comment type="subcellular location">
    <subcellularLocation>
        <location evidence="3">Cytoplasm</location>
    </subcellularLocation>
    <subcellularLocation>
        <location evidence="2">Nucleus</location>
    </subcellularLocation>
</comment>
<dbReference type="Pfam" id="PF08574">
    <property type="entry name" value="Iwr1"/>
    <property type="match status" value="1"/>
</dbReference>
<feature type="compositionally biased region" description="Acidic residues" evidence="10">
    <location>
        <begin position="206"/>
        <end position="219"/>
    </location>
</feature>
<evidence type="ECO:0000313" key="12">
    <source>
        <dbReference type="EMBL" id="PVU90531.1"/>
    </source>
</evidence>
<dbReference type="InterPro" id="IPR040218">
    <property type="entry name" value="SLC7A6OS"/>
</dbReference>
<evidence type="ECO:0000256" key="7">
    <source>
        <dbReference type="ARBA" id="ARBA00022490"/>
    </source>
</evidence>
<keyword evidence="13" id="KW-1185">Reference proteome</keyword>
<evidence type="ECO:0000256" key="3">
    <source>
        <dbReference type="ARBA" id="ARBA00004496"/>
    </source>
</evidence>
<feature type="domain" description="Transcription factor Iwr1" evidence="11">
    <location>
        <begin position="156"/>
        <end position="232"/>
    </location>
</feature>
<keyword evidence="6" id="KW-0813">Transport</keyword>
<dbReference type="PANTHER" id="PTHR31196">
    <property type="entry name" value="RNA POLYMERASE II NUCLEAR LOCALIZATION PROTEIN SLC7A6OS-RELATED"/>
    <property type="match status" value="1"/>
</dbReference>
<dbReference type="GO" id="GO:0005634">
    <property type="term" value="C:nucleus"/>
    <property type="evidence" value="ECO:0007669"/>
    <property type="project" value="UniProtKB-SubCell"/>
</dbReference>
<gene>
    <name evidence="12" type="ORF">BB561_004827</name>
</gene>
<proteinExistence type="inferred from homology"/>
<dbReference type="Proteomes" id="UP000245383">
    <property type="component" value="Unassembled WGS sequence"/>
</dbReference>
<evidence type="ECO:0000313" key="13">
    <source>
        <dbReference type="Proteomes" id="UP000245383"/>
    </source>
</evidence>